<proteinExistence type="predicted"/>
<feature type="compositionally biased region" description="Basic and acidic residues" evidence="1">
    <location>
        <begin position="16"/>
        <end position="26"/>
    </location>
</feature>
<dbReference type="Gene3D" id="3.30.70.270">
    <property type="match status" value="2"/>
</dbReference>
<dbReference type="PANTHER" id="PTHR37984:SF9">
    <property type="entry name" value="INTEGRASE CATALYTIC DOMAIN-CONTAINING PROTEIN"/>
    <property type="match status" value="1"/>
</dbReference>
<feature type="compositionally biased region" description="Low complexity" evidence="1">
    <location>
        <begin position="1082"/>
        <end position="1091"/>
    </location>
</feature>
<feature type="domain" description="Reverse transcriptase/retrotransposon-derived protein RNase H-like" evidence="2">
    <location>
        <begin position="934"/>
        <end position="1028"/>
    </location>
</feature>
<accession>A0A7T8KLM2</accession>
<keyword evidence="4" id="KW-1185">Reference proteome</keyword>
<gene>
    <name evidence="3" type="ORF">FKW44_003459</name>
</gene>
<dbReference type="GO" id="GO:0071897">
    <property type="term" value="P:DNA biosynthetic process"/>
    <property type="evidence" value="ECO:0007669"/>
    <property type="project" value="UniProtKB-ARBA"/>
</dbReference>
<dbReference type="SUPFAM" id="SSF56672">
    <property type="entry name" value="DNA/RNA polymerases"/>
    <property type="match status" value="1"/>
</dbReference>
<dbReference type="Gene3D" id="3.10.10.10">
    <property type="entry name" value="HIV Type 1 Reverse Transcriptase, subunit A, domain 1"/>
    <property type="match status" value="1"/>
</dbReference>
<dbReference type="EMBL" id="CP045891">
    <property type="protein sequence ID" value="QQP58215.1"/>
    <property type="molecule type" value="Genomic_DNA"/>
</dbReference>
<organism evidence="3 4">
    <name type="scientific">Caligus rogercresseyi</name>
    <name type="common">Sea louse</name>
    <dbReference type="NCBI Taxonomy" id="217165"/>
    <lineage>
        <taxon>Eukaryota</taxon>
        <taxon>Metazoa</taxon>
        <taxon>Ecdysozoa</taxon>
        <taxon>Arthropoda</taxon>
        <taxon>Crustacea</taxon>
        <taxon>Multicrustacea</taxon>
        <taxon>Hexanauplia</taxon>
        <taxon>Copepoda</taxon>
        <taxon>Siphonostomatoida</taxon>
        <taxon>Caligidae</taxon>
        <taxon>Caligus</taxon>
    </lineage>
</organism>
<dbReference type="OrthoDB" id="6342757at2759"/>
<feature type="region of interest" description="Disordered" evidence="1">
    <location>
        <begin position="1"/>
        <end position="28"/>
    </location>
</feature>
<dbReference type="Proteomes" id="UP000595437">
    <property type="component" value="Chromosome 2"/>
</dbReference>
<reference evidence="4" key="1">
    <citation type="submission" date="2021-01" db="EMBL/GenBank/DDBJ databases">
        <title>Caligus Genome Assembly.</title>
        <authorList>
            <person name="Gallardo-Escarate C."/>
        </authorList>
    </citation>
    <scope>NUCLEOTIDE SEQUENCE [LARGE SCALE GENOMIC DNA]</scope>
</reference>
<evidence type="ECO:0000313" key="4">
    <source>
        <dbReference type="Proteomes" id="UP000595437"/>
    </source>
</evidence>
<dbReference type="InterPro" id="IPR050951">
    <property type="entry name" value="Retrovirus_Pol_polyprotein"/>
</dbReference>
<dbReference type="InterPro" id="IPR041577">
    <property type="entry name" value="RT_RNaseH_2"/>
</dbReference>
<feature type="region of interest" description="Disordered" evidence="1">
    <location>
        <begin position="49"/>
        <end position="74"/>
    </location>
</feature>
<dbReference type="Pfam" id="PF17919">
    <property type="entry name" value="RT_RNaseH_2"/>
    <property type="match status" value="1"/>
</dbReference>
<dbReference type="AlphaFoldDB" id="A0A7T8KLM2"/>
<dbReference type="InterPro" id="IPR043128">
    <property type="entry name" value="Rev_trsase/Diguanyl_cyclase"/>
</dbReference>
<feature type="compositionally biased region" description="Polar residues" evidence="1">
    <location>
        <begin position="116"/>
        <end position="125"/>
    </location>
</feature>
<evidence type="ECO:0000259" key="2">
    <source>
        <dbReference type="Pfam" id="PF17919"/>
    </source>
</evidence>
<dbReference type="CDD" id="cd01647">
    <property type="entry name" value="RT_LTR"/>
    <property type="match status" value="1"/>
</dbReference>
<feature type="region of interest" description="Disordered" evidence="1">
    <location>
        <begin position="115"/>
        <end position="147"/>
    </location>
</feature>
<dbReference type="PANTHER" id="PTHR37984">
    <property type="entry name" value="PROTEIN CBG26694"/>
    <property type="match status" value="1"/>
</dbReference>
<sequence>MSYSASVKPPHGAVDLGRESRRHSLQEEPSFTDLKLQIASTAITHIMGKNIRDRSDAHQVYGPPESRDDSNTPEVTMEDLQNVRADLKAEVQAQMAAQTENILAQMRSLLLKDPSVETNASTHPSTAPGFSIGLTSSPPSSPSSMAPGLTPTFPQVVTVAHPSTTSPLTLPSQSTSGIFGTSAPPPATQPTESFPIPRVPAQRMDSSINKTFRLADMERLPDTADFRQFRHWRENWNSTSRAQNFASFPHEQQIWSFLSALGAHGKRILEYSYKIDFESPDITVSGLLTSLHDYFREKNSKVVAEVNFIKRKQQQGESFDKYWFCLKDMAEEAEICNHCRDAQIVRQIVVGIRDHDTRVALEEETTFPTLDRAIAICRAKESANKSSSKLTNAEIQQVQHPPQVRPRARSTSRFQPAAHTKTCGNCGKTHTSGERACPAKGRTCTACNKKGHYAVMCRSSRVSSVYVPDINKLSSCSEESKFCELRAITAQFFSMTGTSLGYLKHVLPDSGASANLISVYNAQLLGIDVNKCIKPEGQLTAANSLSINIIGEMKVQIKYNDFMTPVTFQISDEYQGTLLSLETCIALKIIHVDFPNPIPQIRDPQINSVLYVNRDSFESPPTTTSPRLTRSYQIALTSGTGNVSPYISPTHVTKESLLKEYSDVFEGEKHLKVMDGPPMVIHLKPNATPFKVRGPRPIPLPLRERVKKMLDDLESRGIIQKVSKPTEWVHPMSVVQKGDKLRLTVDLRKLNEHVRRPEHPITSPKNAIANIPPNASIFTTFDATSGYHQVPLHRDSQDITTFITPWGRYKHLRATMGLSCAGDEYNRRGDEALADMKTWRKWLTTSYYTTTPYNITNKTGITLNPTKFHYAQPEVKFAGFRVTKHGIQADPQKVKAISQFPIPKNISELRFSDAISARFVPLRPLLSSKNPFLWTNDHSKAFQEVKDSLVSPPILTTFNPKRKTMVQTDASRLNGLGYILLQEDEQGTWKLIECGSRFITEAEERYAIVELELLAAVWRSASVIFIFFGLSEFTLVTDHQPLLTILNKKTLDSIENTRIQRLKSHLTPYNFITVWKKGSSSGSAAGPNPSGLHSAPQSLQL</sequence>
<name>A0A7T8KLM2_CALRO</name>
<dbReference type="InterPro" id="IPR043502">
    <property type="entry name" value="DNA/RNA_pol_sf"/>
</dbReference>
<evidence type="ECO:0000256" key="1">
    <source>
        <dbReference type="SAM" id="MobiDB-lite"/>
    </source>
</evidence>
<protein>
    <recommendedName>
        <fullName evidence="2">Reverse transcriptase/retrotransposon-derived protein RNase H-like domain-containing protein</fullName>
    </recommendedName>
</protein>
<feature type="region of interest" description="Disordered" evidence="1">
    <location>
        <begin position="1082"/>
        <end position="1101"/>
    </location>
</feature>
<evidence type="ECO:0000313" key="3">
    <source>
        <dbReference type="EMBL" id="QQP58215.1"/>
    </source>
</evidence>